<feature type="region of interest" description="Disordered" evidence="1">
    <location>
        <begin position="23"/>
        <end position="81"/>
    </location>
</feature>
<dbReference type="Proteomes" id="UP000523000">
    <property type="component" value="Unassembled WGS sequence"/>
</dbReference>
<evidence type="ECO:0000313" key="3">
    <source>
        <dbReference type="Proteomes" id="UP000523000"/>
    </source>
</evidence>
<proteinExistence type="predicted"/>
<sequence>MSEAIDPLDPADAAAIAQGVIAPDDARPLDLDDELPTGPDGERLVVWDEVHDRELEPNEDPGIDAYLDEPTDDEAPPEAQA</sequence>
<evidence type="ECO:0000313" key="2">
    <source>
        <dbReference type="EMBL" id="MBB2994745.1"/>
    </source>
</evidence>
<dbReference type="AlphaFoldDB" id="A0A839QJM8"/>
<keyword evidence="3" id="KW-1185">Reference proteome</keyword>
<evidence type="ECO:0000256" key="1">
    <source>
        <dbReference type="SAM" id="MobiDB-lite"/>
    </source>
</evidence>
<dbReference type="EMBL" id="JACHVS010000001">
    <property type="protein sequence ID" value="MBB2994745.1"/>
    <property type="molecule type" value="Genomic_DNA"/>
</dbReference>
<reference evidence="2 3" key="1">
    <citation type="submission" date="2020-08" db="EMBL/GenBank/DDBJ databases">
        <title>Sequencing the genomes of 1000 actinobacteria strains.</title>
        <authorList>
            <person name="Klenk H.-P."/>
        </authorList>
    </citation>
    <scope>NUCLEOTIDE SEQUENCE [LARGE SCALE GENOMIC DNA]</scope>
    <source>
        <strain evidence="2 3">DSM 22826</strain>
    </source>
</reference>
<gene>
    <name evidence="2" type="ORF">E9229_000936</name>
</gene>
<dbReference type="RefSeq" id="WP_183510081.1">
    <property type="nucleotide sequence ID" value="NZ_BAABGK010000036.1"/>
</dbReference>
<comment type="caution">
    <text evidence="2">The sequence shown here is derived from an EMBL/GenBank/DDBJ whole genome shotgun (WGS) entry which is preliminary data.</text>
</comment>
<name>A0A839QJM8_9MICC</name>
<accession>A0A839QJM8</accession>
<organism evidence="2 3">
    <name type="scientific">Paeniglutamicibacter cryotolerans</name>
    <dbReference type="NCBI Taxonomy" id="670079"/>
    <lineage>
        <taxon>Bacteria</taxon>
        <taxon>Bacillati</taxon>
        <taxon>Actinomycetota</taxon>
        <taxon>Actinomycetes</taxon>
        <taxon>Micrococcales</taxon>
        <taxon>Micrococcaceae</taxon>
        <taxon>Paeniglutamicibacter</taxon>
    </lineage>
</organism>
<feature type="compositionally biased region" description="Basic and acidic residues" evidence="1">
    <location>
        <begin position="40"/>
        <end position="56"/>
    </location>
</feature>
<feature type="compositionally biased region" description="Acidic residues" evidence="1">
    <location>
        <begin position="57"/>
        <end position="81"/>
    </location>
</feature>
<protein>
    <submittedName>
        <fullName evidence="2">Uncharacterized protein</fullName>
    </submittedName>
</protein>